<keyword evidence="3 7" id="KW-0378">Hydrolase</keyword>
<keyword evidence="11" id="KW-1185">Reference proteome</keyword>
<dbReference type="InterPro" id="IPR030400">
    <property type="entry name" value="Sedolisin_dom"/>
</dbReference>
<comment type="caution">
    <text evidence="10">The sequence shown here is derived from an EMBL/GenBank/DDBJ whole genome shotgun (WGS) entry which is preliminary data.</text>
</comment>
<sequence>MAKAQEHIMRISPRPSLSAAACGLALALALPAMAQPQNWRATHSHAPDASDYTAGAEMRSGDTLHVAVSLQLRNREQLDAFAASLMSGQTSTPLTSEQFLSRYAPTAADVAAVVKHLSQSGFVNIEVSPNNLLVSADGSVGTARSAFNVQMRHYSRGERNAYANTNDPVVPKALEGIVLGVHGLQTVHLAHTAQVQAQATTYATAGKVGHSPTAWPAIYNAGALPTAAKTTIGIITAGSMTQTLTDLSSFARTAGYAQPTVSVVNIASASRRQSTSSSADNTAEWDIDSQNALGAAGGAVKSIVFYAANSLSEADLTAAYNAAVAANVAKVISVSLGECETNARLTGTQATDDQIFLAAVAQGQTFVVASGDSGSYECGGRTNAQSYPAVSPYVISVGGTSVTTSSTGAWTGETVWACSNYSTCASSGGTGGGASLIEAAPAWQLSSKVLGTSTRRGVPDIAFAGDPATGAITIVNGRNAQYGGTSLSAPIFAGFWARIQSANNNRLAFPAPALYKYGVAQTALFHDVVTGTNGGYAAAKGWDYTTGFGSLNVGSFAAFVTSSGGF</sequence>
<protein>
    <submittedName>
        <fullName evidence="10">Peptidase S53</fullName>
    </submittedName>
</protein>
<feature type="binding site" evidence="7">
    <location>
        <position position="528"/>
    </location>
    <ligand>
        <name>Ca(2+)</name>
        <dbReference type="ChEBI" id="CHEBI:29108"/>
    </ligand>
</feature>
<evidence type="ECO:0000259" key="9">
    <source>
        <dbReference type="PROSITE" id="PS51695"/>
    </source>
</evidence>
<evidence type="ECO:0000313" key="11">
    <source>
        <dbReference type="Proteomes" id="UP000444318"/>
    </source>
</evidence>
<keyword evidence="5 7" id="KW-0106">Calcium</keyword>
<keyword evidence="4 7" id="KW-0720">Serine protease</keyword>
<organism evidence="10 11">
    <name type="scientific">Rugamonas rivuli</name>
    <dbReference type="NCBI Taxonomy" id="2743358"/>
    <lineage>
        <taxon>Bacteria</taxon>
        <taxon>Pseudomonadati</taxon>
        <taxon>Pseudomonadota</taxon>
        <taxon>Betaproteobacteria</taxon>
        <taxon>Burkholderiales</taxon>
        <taxon>Oxalobacteraceae</taxon>
        <taxon>Telluria group</taxon>
        <taxon>Rugamonas</taxon>
    </lineage>
</organism>
<evidence type="ECO:0000256" key="8">
    <source>
        <dbReference type="SAM" id="SignalP"/>
    </source>
</evidence>
<dbReference type="PROSITE" id="PS51695">
    <property type="entry name" value="SEDOLISIN"/>
    <property type="match status" value="1"/>
</dbReference>
<evidence type="ECO:0000256" key="2">
    <source>
        <dbReference type="ARBA" id="ARBA00022723"/>
    </source>
</evidence>
<evidence type="ECO:0000313" key="10">
    <source>
        <dbReference type="EMBL" id="MQA18534.1"/>
    </source>
</evidence>
<dbReference type="SUPFAM" id="SSF54897">
    <property type="entry name" value="Protease propeptides/inhibitors"/>
    <property type="match status" value="1"/>
</dbReference>
<evidence type="ECO:0000256" key="5">
    <source>
        <dbReference type="ARBA" id="ARBA00022837"/>
    </source>
</evidence>
<evidence type="ECO:0000256" key="1">
    <source>
        <dbReference type="ARBA" id="ARBA00022670"/>
    </source>
</evidence>
<feature type="binding site" evidence="7">
    <location>
        <position position="543"/>
    </location>
    <ligand>
        <name>Ca(2+)</name>
        <dbReference type="ChEBI" id="CHEBI:29108"/>
    </ligand>
</feature>
<reference evidence="10 11" key="1">
    <citation type="submission" date="2019-10" db="EMBL/GenBank/DDBJ databases">
        <title>Two novel species isolated from a subtropical stream in China.</title>
        <authorList>
            <person name="Lu H."/>
        </authorList>
    </citation>
    <scope>NUCLEOTIDE SEQUENCE [LARGE SCALE GENOMIC DNA]</scope>
    <source>
        <strain evidence="10 11">FT103W</strain>
    </source>
</reference>
<feature type="domain" description="Peptidase S53" evidence="9">
    <location>
        <begin position="209"/>
        <end position="563"/>
    </location>
</feature>
<name>A0A843S8Q4_9BURK</name>
<keyword evidence="2 7" id="KW-0479">Metal-binding</keyword>
<dbReference type="GO" id="GO:0008240">
    <property type="term" value="F:tripeptidyl-peptidase activity"/>
    <property type="evidence" value="ECO:0007669"/>
    <property type="project" value="TreeGrafter"/>
</dbReference>
<evidence type="ECO:0000256" key="7">
    <source>
        <dbReference type="PROSITE-ProRule" id="PRU01032"/>
    </source>
</evidence>
<accession>A0A843S8Q4</accession>
<feature type="active site" description="Charge relay system" evidence="7">
    <location>
        <position position="284"/>
    </location>
</feature>
<dbReference type="EMBL" id="WHUF01000001">
    <property type="protein sequence ID" value="MQA18534.1"/>
    <property type="molecule type" value="Genomic_DNA"/>
</dbReference>
<feature type="binding site" evidence="7">
    <location>
        <position position="541"/>
    </location>
    <ligand>
        <name>Ca(2+)</name>
        <dbReference type="ChEBI" id="CHEBI:29108"/>
    </ligand>
</feature>
<dbReference type="SUPFAM" id="SSF52743">
    <property type="entry name" value="Subtilisin-like"/>
    <property type="match status" value="1"/>
</dbReference>
<dbReference type="CDD" id="cd04056">
    <property type="entry name" value="Peptidases_S53"/>
    <property type="match status" value="1"/>
</dbReference>
<dbReference type="InterPro" id="IPR050819">
    <property type="entry name" value="Tripeptidyl-peptidase_I"/>
</dbReference>
<dbReference type="Proteomes" id="UP000444318">
    <property type="component" value="Unassembled WGS sequence"/>
</dbReference>
<dbReference type="InterPro" id="IPR036852">
    <property type="entry name" value="Peptidase_S8/S53_dom_sf"/>
</dbReference>
<keyword evidence="8" id="KW-0732">Signal</keyword>
<dbReference type="InterPro" id="IPR023828">
    <property type="entry name" value="Peptidase_S8_Ser-AS"/>
</dbReference>
<feature type="signal peptide" evidence="8">
    <location>
        <begin position="1"/>
        <end position="34"/>
    </location>
</feature>
<dbReference type="Gene3D" id="3.40.50.200">
    <property type="entry name" value="Peptidase S8/S53 domain"/>
    <property type="match status" value="1"/>
</dbReference>
<dbReference type="GO" id="GO:0046872">
    <property type="term" value="F:metal ion binding"/>
    <property type="evidence" value="ECO:0007669"/>
    <property type="project" value="UniProtKB-UniRule"/>
</dbReference>
<dbReference type="GO" id="GO:0006508">
    <property type="term" value="P:proteolysis"/>
    <property type="evidence" value="ECO:0007669"/>
    <property type="project" value="UniProtKB-KW"/>
</dbReference>
<dbReference type="AlphaFoldDB" id="A0A843S8Q4"/>
<comment type="cofactor">
    <cofactor evidence="7">
        <name>Ca(2+)</name>
        <dbReference type="ChEBI" id="CHEBI:29108"/>
    </cofactor>
    <text evidence="7">Binds 1 Ca(2+) ion per subunit.</text>
</comment>
<dbReference type="PANTHER" id="PTHR14218:SF15">
    <property type="entry name" value="TRIPEPTIDYL-PEPTIDASE 1"/>
    <property type="match status" value="1"/>
</dbReference>
<proteinExistence type="predicted"/>
<evidence type="ECO:0000256" key="4">
    <source>
        <dbReference type="ARBA" id="ARBA00022825"/>
    </source>
</evidence>
<evidence type="ECO:0000256" key="3">
    <source>
        <dbReference type="ARBA" id="ARBA00022801"/>
    </source>
</evidence>
<dbReference type="GO" id="GO:0004252">
    <property type="term" value="F:serine-type endopeptidase activity"/>
    <property type="evidence" value="ECO:0007669"/>
    <property type="project" value="UniProtKB-UniRule"/>
</dbReference>
<feature type="chain" id="PRO_5032658680" evidence="8">
    <location>
        <begin position="35"/>
        <end position="566"/>
    </location>
</feature>
<keyword evidence="1 7" id="KW-0645">Protease</keyword>
<feature type="active site" description="Charge relay system" evidence="7">
    <location>
        <position position="486"/>
    </location>
</feature>
<evidence type="ECO:0000256" key="6">
    <source>
        <dbReference type="ARBA" id="ARBA00023145"/>
    </source>
</evidence>
<dbReference type="PANTHER" id="PTHR14218">
    <property type="entry name" value="PROTEASE S8 TRIPEPTIDYL PEPTIDASE I CLN2"/>
    <property type="match status" value="1"/>
</dbReference>
<feature type="binding site" evidence="7">
    <location>
        <position position="527"/>
    </location>
    <ligand>
        <name>Ca(2+)</name>
        <dbReference type="ChEBI" id="CHEBI:29108"/>
    </ligand>
</feature>
<dbReference type="SMART" id="SM00944">
    <property type="entry name" value="Pro-kuma_activ"/>
    <property type="match status" value="1"/>
</dbReference>
<dbReference type="InterPro" id="IPR015366">
    <property type="entry name" value="S53_propep"/>
</dbReference>
<dbReference type="Pfam" id="PF09286">
    <property type="entry name" value="Pro-kuma_activ"/>
    <property type="match status" value="1"/>
</dbReference>
<feature type="active site" description="Charge relay system" evidence="7">
    <location>
        <position position="288"/>
    </location>
</feature>
<keyword evidence="6" id="KW-0865">Zymogen</keyword>
<gene>
    <name evidence="10" type="ORF">GEV01_03285</name>
</gene>
<dbReference type="PROSITE" id="PS00138">
    <property type="entry name" value="SUBTILASE_SER"/>
    <property type="match status" value="1"/>
</dbReference>
<dbReference type="CDD" id="cd11377">
    <property type="entry name" value="Pro-peptidase_S53"/>
    <property type="match status" value="1"/>
</dbReference>